<dbReference type="AlphaFoldDB" id="A0A1I4Z048"/>
<proteinExistence type="predicted"/>
<organism evidence="1 2">
    <name type="scientific">Mycetocola miduiensis</name>
    <dbReference type="NCBI Taxonomy" id="995034"/>
    <lineage>
        <taxon>Bacteria</taxon>
        <taxon>Bacillati</taxon>
        <taxon>Actinomycetota</taxon>
        <taxon>Actinomycetes</taxon>
        <taxon>Micrococcales</taxon>
        <taxon>Microbacteriaceae</taxon>
        <taxon>Mycetocola</taxon>
    </lineage>
</organism>
<dbReference type="RefSeq" id="WP_143094966.1">
    <property type="nucleotide sequence ID" value="NZ_FOVM01000001.1"/>
</dbReference>
<reference evidence="2" key="1">
    <citation type="submission" date="2016-10" db="EMBL/GenBank/DDBJ databases">
        <authorList>
            <person name="Varghese N."/>
            <person name="Submissions S."/>
        </authorList>
    </citation>
    <scope>NUCLEOTIDE SEQUENCE [LARGE SCALE GENOMIC DNA]</scope>
    <source>
        <strain evidence="2">CGMCC 1.11101</strain>
    </source>
</reference>
<accession>A0A1I4Z048</accession>
<gene>
    <name evidence="1" type="ORF">SAMN05216219_0636</name>
</gene>
<sequence>MARDDRESTIGLAEAIVALTVVGEDGRVDVDLGLDPICAETIGDTLATLLAEHNASLVLSWAGENDTVLAHMVARRLGVPRASIELDLGLLTVGQPVKEGTRAVLVGVESSASRSAQVVATLLAGHSSELVTVGYIKRSRADAGTSDPSVPTVVLEK</sequence>
<name>A0A1I4Z048_9MICO</name>
<evidence type="ECO:0000313" key="1">
    <source>
        <dbReference type="EMBL" id="SFN43557.1"/>
    </source>
</evidence>
<keyword evidence="2" id="KW-1185">Reference proteome</keyword>
<dbReference type="Proteomes" id="UP000198867">
    <property type="component" value="Unassembled WGS sequence"/>
</dbReference>
<dbReference type="EMBL" id="FOVM01000001">
    <property type="protein sequence ID" value="SFN43557.1"/>
    <property type="molecule type" value="Genomic_DNA"/>
</dbReference>
<dbReference type="OrthoDB" id="5123222at2"/>
<protein>
    <submittedName>
        <fullName evidence="1">Uncharacterized protein</fullName>
    </submittedName>
</protein>
<evidence type="ECO:0000313" key="2">
    <source>
        <dbReference type="Proteomes" id="UP000198867"/>
    </source>
</evidence>
<dbReference type="STRING" id="995034.SAMN05216219_0636"/>